<dbReference type="PIRSF" id="PIRSF002741">
    <property type="entry name" value="MppA"/>
    <property type="match status" value="1"/>
</dbReference>
<dbReference type="InterPro" id="IPR000914">
    <property type="entry name" value="SBP_5_dom"/>
</dbReference>
<feature type="domain" description="Solute-binding protein family 5" evidence="3">
    <location>
        <begin position="73"/>
        <end position="452"/>
    </location>
</feature>
<accession>A0ABQ2WE95</accession>
<keyword evidence="2" id="KW-0732">Signal</keyword>
<evidence type="ECO:0000313" key="4">
    <source>
        <dbReference type="EMBL" id="GGW50800.1"/>
    </source>
</evidence>
<name>A0ABQ2WE95_9ALTE</name>
<dbReference type="PROSITE" id="PS51257">
    <property type="entry name" value="PROKAR_LIPOPROTEIN"/>
    <property type="match status" value="1"/>
</dbReference>
<dbReference type="Gene3D" id="3.40.190.10">
    <property type="entry name" value="Periplasmic binding protein-like II"/>
    <property type="match status" value="1"/>
</dbReference>
<dbReference type="EMBL" id="BMYR01000001">
    <property type="protein sequence ID" value="GGW50800.1"/>
    <property type="molecule type" value="Genomic_DNA"/>
</dbReference>
<evidence type="ECO:0000259" key="3">
    <source>
        <dbReference type="Pfam" id="PF00496"/>
    </source>
</evidence>
<dbReference type="InterPro" id="IPR039424">
    <property type="entry name" value="SBP_5"/>
</dbReference>
<dbReference type="PANTHER" id="PTHR30290:SF38">
    <property type="entry name" value="D,D-DIPEPTIDE-BINDING PERIPLASMIC PROTEIN DDPA-RELATED"/>
    <property type="match status" value="1"/>
</dbReference>
<dbReference type="CDD" id="cd08493">
    <property type="entry name" value="PBP2_DppA_like"/>
    <property type="match status" value="1"/>
</dbReference>
<dbReference type="PANTHER" id="PTHR30290">
    <property type="entry name" value="PERIPLASMIC BINDING COMPONENT OF ABC TRANSPORTER"/>
    <property type="match status" value="1"/>
</dbReference>
<dbReference type="Gene3D" id="3.90.76.10">
    <property type="entry name" value="Dipeptide-binding Protein, Domain 1"/>
    <property type="match status" value="1"/>
</dbReference>
<protein>
    <submittedName>
        <fullName evidence="4">ABC transporter substrate-binding protein</fullName>
    </submittedName>
</protein>
<evidence type="ECO:0000256" key="1">
    <source>
        <dbReference type="ARBA" id="ARBA00005695"/>
    </source>
</evidence>
<dbReference type="RefSeq" id="WP_189479821.1">
    <property type="nucleotide sequence ID" value="NZ_BMYR01000001.1"/>
</dbReference>
<keyword evidence="5" id="KW-1185">Reference proteome</keyword>
<dbReference type="InterPro" id="IPR030678">
    <property type="entry name" value="Peptide/Ni-bd"/>
</dbReference>
<evidence type="ECO:0000256" key="2">
    <source>
        <dbReference type="ARBA" id="ARBA00022729"/>
    </source>
</evidence>
<gene>
    <name evidence="4" type="primary">sapA</name>
    <name evidence="4" type="ORF">GCM10008111_03420</name>
</gene>
<proteinExistence type="inferred from homology"/>
<dbReference type="NCBIfam" id="NF011689">
    <property type="entry name" value="PRK15109.1"/>
    <property type="match status" value="1"/>
</dbReference>
<reference evidence="5" key="1">
    <citation type="journal article" date="2019" name="Int. J. Syst. Evol. Microbiol.">
        <title>The Global Catalogue of Microorganisms (GCM) 10K type strain sequencing project: providing services to taxonomists for standard genome sequencing and annotation.</title>
        <authorList>
            <consortium name="The Broad Institute Genomics Platform"/>
            <consortium name="The Broad Institute Genome Sequencing Center for Infectious Disease"/>
            <person name="Wu L."/>
            <person name="Ma J."/>
        </authorList>
    </citation>
    <scope>NUCLEOTIDE SEQUENCE [LARGE SCALE GENOMIC DNA]</scope>
    <source>
        <strain evidence="5">KCTC 23723</strain>
    </source>
</reference>
<sequence>MNKLGIFALFSALSLSACQPEQPETIRTGLVYCAEGPPENFNPQRVTSGTTIDIVSQQLYDRLLDIDANTGNLLPALATAWQRSADGMTYDFTLRQDVAFHHTHFFKPTRPLVADDIVFTFNRIMDPTHPYHFLGGGIYPYFQSVDWANLVNKVTAIAEDKVRFELNRPDSSFLANLATDFAPVLSAEYAASLLAEGQPQRLDTQPIGTGPFHFKEYQKDVLVRLYRHPTYWRGPAAMEQLVFDIVPNNARRMAKLLTHECDIVAFPRLAELSLITERPDVKVQESTNMNVGFWAFNTKKSPFDQVKVRQALALAINQSAILQAVYFNQATAAKGILPPTSWAFDQQLPAANYDPAQARALLAEVGLSQGFSMDIWAMPVQRLYNPNALKMAELIQADLAQIGVTANIVSYEWNTFRRKLTDGEHDSVLIGWAADNADPDNFFRPLLSCAAADSGSNRAQWCDPVFDQLLHQALSTGEQQQRLGYYITAQQYLHQQKPLVAIAHSQRFQAINVNVEGVSVNPYGGIALFGARRITP</sequence>
<organism evidence="4 5">
    <name type="scientific">Alishewanella tabrizica</name>
    <dbReference type="NCBI Taxonomy" id="671278"/>
    <lineage>
        <taxon>Bacteria</taxon>
        <taxon>Pseudomonadati</taxon>
        <taxon>Pseudomonadota</taxon>
        <taxon>Gammaproteobacteria</taxon>
        <taxon>Alteromonadales</taxon>
        <taxon>Alteromonadaceae</taxon>
        <taxon>Alishewanella</taxon>
    </lineage>
</organism>
<dbReference type="Gene3D" id="3.10.105.10">
    <property type="entry name" value="Dipeptide-binding Protein, Domain 3"/>
    <property type="match status" value="1"/>
</dbReference>
<dbReference type="SUPFAM" id="SSF53850">
    <property type="entry name" value="Periplasmic binding protein-like II"/>
    <property type="match status" value="1"/>
</dbReference>
<dbReference type="Pfam" id="PF00496">
    <property type="entry name" value="SBP_bac_5"/>
    <property type="match status" value="1"/>
</dbReference>
<comment type="caution">
    <text evidence="4">The sequence shown here is derived from an EMBL/GenBank/DDBJ whole genome shotgun (WGS) entry which is preliminary data.</text>
</comment>
<comment type="similarity">
    <text evidence="1">Belongs to the bacterial solute-binding protein 5 family.</text>
</comment>
<dbReference type="Proteomes" id="UP000634667">
    <property type="component" value="Unassembled WGS sequence"/>
</dbReference>
<evidence type="ECO:0000313" key="5">
    <source>
        <dbReference type="Proteomes" id="UP000634667"/>
    </source>
</evidence>